<evidence type="ECO:0000256" key="2">
    <source>
        <dbReference type="ARBA" id="ARBA00006278"/>
    </source>
</evidence>
<dbReference type="InterPro" id="IPR013112">
    <property type="entry name" value="FAD-bd_8"/>
</dbReference>
<dbReference type="CDD" id="cd06186">
    <property type="entry name" value="NOX_Duox_like_FAD_NADP"/>
    <property type="match status" value="1"/>
</dbReference>
<comment type="caution">
    <text evidence="13">The sequence shown here is derived from an EMBL/GenBank/DDBJ whole genome shotgun (WGS) entry which is preliminary data.</text>
</comment>
<dbReference type="GO" id="GO:0005886">
    <property type="term" value="C:plasma membrane"/>
    <property type="evidence" value="ECO:0007669"/>
    <property type="project" value="TreeGrafter"/>
</dbReference>
<dbReference type="GO" id="GO:0000293">
    <property type="term" value="F:ferric-chelate reductase activity"/>
    <property type="evidence" value="ECO:0007669"/>
    <property type="project" value="UniProtKB-ARBA"/>
</dbReference>
<evidence type="ECO:0000256" key="8">
    <source>
        <dbReference type="ARBA" id="ARBA00023065"/>
    </source>
</evidence>
<keyword evidence="3" id="KW-0813">Transport</keyword>
<keyword evidence="5" id="KW-0249">Electron transport</keyword>
<dbReference type="Gene3D" id="3.40.50.80">
    <property type="entry name" value="Nucleotide-binding domain of ferredoxin-NADP reductase (FNR) module"/>
    <property type="match status" value="1"/>
</dbReference>
<keyword evidence="9 11" id="KW-0472">Membrane</keyword>
<dbReference type="InterPro" id="IPR013130">
    <property type="entry name" value="Fe3_Rdtase_TM_dom"/>
</dbReference>
<proteinExistence type="inferred from homology"/>
<dbReference type="InterPro" id="IPR051410">
    <property type="entry name" value="Ferric/Cupric_Reductase"/>
</dbReference>
<dbReference type="OrthoDB" id="167398at2759"/>
<dbReference type="PANTHER" id="PTHR32361:SF3">
    <property type="entry name" value="REDUCTASE, PUTATIVE (AFU_ORTHOLOGUE AFUA_6G13750)-RELATED"/>
    <property type="match status" value="1"/>
</dbReference>
<feature type="transmembrane region" description="Helical" evidence="11">
    <location>
        <begin position="215"/>
        <end position="235"/>
    </location>
</feature>
<dbReference type="STRING" id="40998.A0A2P7YN00"/>
<accession>A0A2P7YN00</accession>
<keyword evidence="8" id="KW-0406">Ion transport</keyword>
<dbReference type="GO" id="GO:0006826">
    <property type="term" value="P:iron ion transport"/>
    <property type="evidence" value="ECO:0007669"/>
    <property type="project" value="TreeGrafter"/>
</dbReference>
<sequence>MAGHFASLVPRHIQDFANAKQTEKHWGYAERVVPCTNDVGSCEYLDVVYGSHDLGMIYTGVIWATLLFIFSVWFLVRQMTRPSKGPSGPVERVGGIAKAMRALAASSRTYMLPELGRVGRAIFSRTTRMQITILAVLSGYLAIFTFIGMRYHLWITPIKAYPGQFNTRTTIGPFANRIGILAYALTPFSILLASRESILSLATGLPYQSFNFLHRWLGIIMLIQASVHTIGWTVIEVKLYNPQPMTAIMIFSEKYVIMGIIAQFLILLIFVLSLPSVIRRTGYEFFRKSHYVLAMLYIGFCWAHWSKLYVWLLSSLLLWFIDRGLRLLRTGYLHFRPTSSSPLLTPAKATFTSFPDEVNGDIVRLDFSHPRATFKIGQHYYLTFPNITLWQSHPFTPLTLPSSTGATPHSYIFRAKKGETRRLALTARAQGGLSDVPVVLSGPYGTPTTDRLGADANVLCIAGGTGVTFVLPILLDIAKKPTIKDRKIKLVWAMRTRRDVEWVARELEVLREMAGRAEVEVEFFVTRDIGAGMGQKKGVRVGEIERGSESESESDDVSGKEKGGERVGARFETREGRPDLQAVVGGFVEGTVQGRTAVFASGPGDMLSELRGAVAGVNQGGKVWRGDMRGDVELCCDDRLEW</sequence>
<evidence type="ECO:0000256" key="11">
    <source>
        <dbReference type="SAM" id="Phobius"/>
    </source>
</evidence>
<evidence type="ECO:0000259" key="12">
    <source>
        <dbReference type="PROSITE" id="PS51384"/>
    </source>
</evidence>
<keyword evidence="4 11" id="KW-0812">Transmembrane</keyword>
<evidence type="ECO:0000256" key="1">
    <source>
        <dbReference type="ARBA" id="ARBA00004141"/>
    </source>
</evidence>
<feature type="transmembrane region" description="Helical" evidence="11">
    <location>
        <begin position="290"/>
        <end position="321"/>
    </location>
</feature>
<evidence type="ECO:0000256" key="3">
    <source>
        <dbReference type="ARBA" id="ARBA00022448"/>
    </source>
</evidence>
<name>A0A2P7YN00_9PEZI</name>
<protein>
    <submittedName>
        <fullName evidence="13">Ferric reductase transmembrane component 1</fullName>
    </submittedName>
</protein>
<dbReference type="InterPro" id="IPR039261">
    <property type="entry name" value="FNR_nucleotide-bd"/>
</dbReference>
<dbReference type="SFLD" id="SFLDS00052">
    <property type="entry name" value="Ferric_Reductase_Domain"/>
    <property type="match status" value="1"/>
</dbReference>
<feature type="transmembrane region" description="Helical" evidence="11">
    <location>
        <begin position="131"/>
        <end position="154"/>
    </location>
</feature>
<dbReference type="Proteomes" id="UP000243723">
    <property type="component" value="Unassembled WGS sequence"/>
</dbReference>
<evidence type="ECO:0000256" key="10">
    <source>
        <dbReference type="SAM" id="MobiDB-lite"/>
    </source>
</evidence>
<keyword evidence="14" id="KW-1185">Reference proteome</keyword>
<dbReference type="PANTHER" id="PTHR32361">
    <property type="entry name" value="FERRIC/CUPRIC REDUCTASE TRANSMEMBRANE COMPONENT"/>
    <property type="match status" value="1"/>
</dbReference>
<evidence type="ECO:0000256" key="7">
    <source>
        <dbReference type="ARBA" id="ARBA00023002"/>
    </source>
</evidence>
<feature type="region of interest" description="Disordered" evidence="10">
    <location>
        <begin position="540"/>
        <end position="567"/>
    </location>
</feature>
<dbReference type="Pfam" id="PF01794">
    <property type="entry name" value="Ferric_reduct"/>
    <property type="match status" value="1"/>
</dbReference>
<dbReference type="PROSITE" id="PS51384">
    <property type="entry name" value="FAD_FR"/>
    <property type="match status" value="1"/>
</dbReference>
<comment type="similarity">
    <text evidence="2">Belongs to the ferric reductase (FRE) family.</text>
</comment>
<dbReference type="SUPFAM" id="SSF52343">
    <property type="entry name" value="Ferredoxin reductase-like, C-terminal NADP-linked domain"/>
    <property type="match status" value="1"/>
</dbReference>
<feature type="domain" description="FAD-binding FR-type" evidence="12">
    <location>
        <begin position="344"/>
        <end position="450"/>
    </location>
</feature>
<dbReference type="AlphaFoldDB" id="A0A2P7YN00"/>
<organism evidence="13 14">
    <name type="scientific">Elsinoe australis</name>
    <dbReference type="NCBI Taxonomy" id="40998"/>
    <lineage>
        <taxon>Eukaryota</taxon>
        <taxon>Fungi</taxon>
        <taxon>Dikarya</taxon>
        <taxon>Ascomycota</taxon>
        <taxon>Pezizomycotina</taxon>
        <taxon>Dothideomycetes</taxon>
        <taxon>Dothideomycetidae</taxon>
        <taxon>Myriangiales</taxon>
        <taxon>Elsinoaceae</taxon>
        <taxon>Elsinoe</taxon>
    </lineage>
</organism>
<keyword evidence="6 11" id="KW-1133">Transmembrane helix</keyword>
<dbReference type="Pfam" id="PF08022">
    <property type="entry name" value="FAD_binding_8"/>
    <property type="match status" value="1"/>
</dbReference>
<keyword evidence="7" id="KW-0560">Oxidoreductase</keyword>
<gene>
    <name evidence="13" type="ORF">B9Z65_2080</name>
</gene>
<evidence type="ECO:0000313" key="14">
    <source>
        <dbReference type="Proteomes" id="UP000243723"/>
    </source>
</evidence>
<feature type="compositionally biased region" description="Basic and acidic residues" evidence="10">
    <location>
        <begin position="557"/>
        <end position="567"/>
    </location>
</feature>
<evidence type="ECO:0000256" key="6">
    <source>
        <dbReference type="ARBA" id="ARBA00022989"/>
    </source>
</evidence>
<dbReference type="InterPro" id="IPR017927">
    <property type="entry name" value="FAD-bd_FR_type"/>
</dbReference>
<dbReference type="GO" id="GO:0015677">
    <property type="term" value="P:copper ion import"/>
    <property type="evidence" value="ECO:0007669"/>
    <property type="project" value="TreeGrafter"/>
</dbReference>
<feature type="transmembrane region" description="Helical" evidence="11">
    <location>
        <begin position="174"/>
        <end position="194"/>
    </location>
</feature>
<feature type="transmembrane region" description="Helical" evidence="11">
    <location>
        <begin position="255"/>
        <end position="278"/>
    </location>
</feature>
<reference evidence="13 14" key="1">
    <citation type="submission" date="2017-05" db="EMBL/GenBank/DDBJ databases">
        <title>Draft genome sequence of Elsinoe australis.</title>
        <authorList>
            <person name="Cheng Q."/>
        </authorList>
    </citation>
    <scope>NUCLEOTIDE SEQUENCE [LARGE SCALE GENOMIC DNA]</scope>
    <source>
        <strain evidence="13 14">NL1</strain>
    </source>
</reference>
<evidence type="ECO:0000256" key="9">
    <source>
        <dbReference type="ARBA" id="ARBA00023136"/>
    </source>
</evidence>
<feature type="compositionally biased region" description="Basic and acidic residues" evidence="10">
    <location>
        <begin position="540"/>
        <end position="549"/>
    </location>
</feature>
<dbReference type="SFLD" id="SFLDG01168">
    <property type="entry name" value="Ferric_reductase_subgroup_(FRE"/>
    <property type="match status" value="1"/>
</dbReference>
<comment type="subcellular location">
    <subcellularLocation>
        <location evidence="1">Membrane</location>
        <topology evidence="1">Multi-pass membrane protein</topology>
    </subcellularLocation>
</comment>
<evidence type="ECO:0000313" key="13">
    <source>
        <dbReference type="EMBL" id="PSK37338.1"/>
    </source>
</evidence>
<evidence type="ECO:0000256" key="5">
    <source>
        <dbReference type="ARBA" id="ARBA00022982"/>
    </source>
</evidence>
<feature type="transmembrane region" description="Helical" evidence="11">
    <location>
        <begin position="55"/>
        <end position="76"/>
    </location>
</feature>
<evidence type="ECO:0000256" key="4">
    <source>
        <dbReference type="ARBA" id="ARBA00022692"/>
    </source>
</evidence>
<dbReference type="GO" id="GO:0006879">
    <property type="term" value="P:intracellular iron ion homeostasis"/>
    <property type="evidence" value="ECO:0007669"/>
    <property type="project" value="TreeGrafter"/>
</dbReference>
<dbReference type="Pfam" id="PF08030">
    <property type="entry name" value="NAD_binding_6"/>
    <property type="match status" value="1"/>
</dbReference>
<dbReference type="EMBL" id="NHZQ01000412">
    <property type="protein sequence ID" value="PSK37338.1"/>
    <property type="molecule type" value="Genomic_DNA"/>
</dbReference>
<dbReference type="InterPro" id="IPR013121">
    <property type="entry name" value="Fe_red_NAD-bd_6"/>
</dbReference>